<dbReference type="InterPro" id="IPR033889">
    <property type="entry name" value="LanC"/>
</dbReference>
<sequence>MAQSLAKGTAGIALAHIERAHTHAGTWRRAHTWIKHATATDISAADSTGLFLGAPAIAFMLTAATCSDGRYTHALTTLDRHIHQLAHRRVRTAMARISRGDLPTFGEYDLFYGLTGIGVYLLHSSPHSSALERLLAYIVALTRPLRVDGGELPGWWVHHDPHGRTSTGHHPGGHANLGVAHGITGPLLLLSQAARHHVTVDGHCEAVATILAWLDSWWQDSATGPWWPEHISRNDLHTGRSSQRGSARPSWCYGTPGIARAGQLAAIATADPTRQRFYEDAFYGCLTDPAQTSKLGSAGLCHGWAGVYQSAWRAARDATTPRFTAILPRLADTLVEHAVPADGADPSLLDGSAGTILALHTASLDAPPISGWDACLLID</sequence>
<dbReference type="SUPFAM" id="SSF158745">
    <property type="entry name" value="LanC-like"/>
    <property type="match status" value="1"/>
</dbReference>
<dbReference type="PRINTS" id="PR01955">
    <property type="entry name" value="LANCFRANKIA"/>
</dbReference>
<evidence type="ECO:0000313" key="1">
    <source>
        <dbReference type="EMBL" id="GAA2166516.1"/>
    </source>
</evidence>
<dbReference type="InterPro" id="IPR007822">
    <property type="entry name" value="LANC-like"/>
</dbReference>
<dbReference type="CDD" id="cd04793">
    <property type="entry name" value="LanC"/>
    <property type="match status" value="1"/>
</dbReference>
<comment type="caution">
    <text evidence="1">The sequence shown here is derived from an EMBL/GenBank/DDBJ whole genome shotgun (WGS) entry which is preliminary data.</text>
</comment>
<protein>
    <submittedName>
        <fullName evidence="1">Lanthionine synthetase C family protein</fullName>
    </submittedName>
</protein>
<dbReference type="Pfam" id="PF05147">
    <property type="entry name" value="LANC_like"/>
    <property type="match status" value="1"/>
</dbReference>
<gene>
    <name evidence="1" type="ORF">GCM10009727_86190</name>
</gene>
<dbReference type="EMBL" id="BAAAMR010000136">
    <property type="protein sequence ID" value="GAA2166516.1"/>
    <property type="molecule type" value="Genomic_DNA"/>
</dbReference>
<organism evidence="1 2">
    <name type="scientific">Actinomadura napierensis</name>
    <dbReference type="NCBI Taxonomy" id="267854"/>
    <lineage>
        <taxon>Bacteria</taxon>
        <taxon>Bacillati</taxon>
        <taxon>Actinomycetota</taxon>
        <taxon>Actinomycetes</taxon>
        <taxon>Streptosporangiales</taxon>
        <taxon>Thermomonosporaceae</taxon>
        <taxon>Actinomadura</taxon>
    </lineage>
</organism>
<dbReference type="Gene3D" id="1.50.10.20">
    <property type="match status" value="1"/>
</dbReference>
<keyword evidence="2" id="KW-1185">Reference proteome</keyword>
<dbReference type="SMART" id="SM01260">
    <property type="entry name" value="LANC_like"/>
    <property type="match status" value="1"/>
</dbReference>
<name>A0ABP5MA65_9ACTN</name>
<reference evidence="2" key="1">
    <citation type="journal article" date="2019" name="Int. J. Syst. Evol. Microbiol.">
        <title>The Global Catalogue of Microorganisms (GCM) 10K type strain sequencing project: providing services to taxonomists for standard genome sequencing and annotation.</title>
        <authorList>
            <consortium name="The Broad Institute Genomics Platform"/>
            <consortium name="The Broad Institute Genome Sequencing Center for Infectious Disease"/>
            <person name="Wu L."/>
            <person name="Ma J."/>
        </authorList>
    </citation>
    <scope>NUCLEOTIDE SEQUENCE [LARGE SCALE GENOMIC DNA]</scope>
    <source>
        <strain evidence="2">JCM 13850</strain>
    </source>
</reference>
<accession>A0ABP5MA65</accession>
<proteinExistence type="predicted"/>
<evidence type="ECO:0000313" key="2">
    <source>
        <dbReference type="Proteomes" id="UP001501020"/>
    </source>
</evidence>
<dbReference type="Proteomes" id="UP001501020">
    <property type="component" value="Unassembled WGS sequence"/>
</dbReference>
<dbReference type="PRINTS" id="PR01950">
    <property type="entry name" value="LANCSUPER"/>
</dbReference>